<feature type="domain" description="N-acetyltransferase" evidence="2">
    <location>
        <begin position="6"/>
        <end position="139"/>
    </location>
</feature>
<dbReference type="Pfam" id="PF13508">
    <property type="entry name" value="Acetyltransf_7"/>
    <property type="match status" value="1"/>
</dbReference>
<proteinExistence type="predicted"/>
<dbReference type="PANTHER" id="PTHR43233:SF1">
    <property type="entry name" value="FAMILY N-ACETYLTRANSFERASE, PUTATIVE (AFU_ORTHOLOGUE AFUA_6G03350)-RELATED"/>
    <property type="match status" value="1"/>
</dbReference>
<feature type="region of interest" description="Disordered" evidence="1">
    <location>
        <begin position="135"/>
        <end position="164"/>
    </location>
</feature>
<protein>
    <submittedName>
        <fullName evidence="3">GNAT family N-acetyltransferase</fullName>
        <ecNumber evidence="3">2.3.-.-</ecNumber>
    </submittedName>
</protein>
<evidence type="ECO:0000313" key="3">
    <source>
        <dbReference type="EMBL" id="MFC4627953.1"/>
    </source>
</evidence>
<dbReference type="SUPFAM" id="SSF55729">
    <property type="entry name" value="Acyl-CoA N-acyltransferases (Nat)"/>
    <property type="match status" value="1"/>
</dbReference>
<name>A0ABV9HCE5_9MICO</name>
<dbReference type="GO" id="GO:0016746">
    <property type="term" value="F:acyltransferase activity"/>
    <property type="evidence" value="ECO:0007669"/>
    <property type="project" value="UniProtKB-KW"/>
</dbReference>
<evidence type="ECO:0000259" key="2">
    <source>
        <dbReference type="PROSITE" id="PS51186"/>
    </source>
</evidence>
<dbReference type="RefSeq" id="WP_377133572.1">
    <property type="nucleotide sequence ID" value="NZ_JBHSFI010000003.1"/>
</dbReference>
<keyword evidence="4" id="KW-1185">Reference proteome</keyword>
<dbReference type="EMBL" id="JBHSFI010000003">
    <property type="protein sequence ID" value="MFC4627953.1"/>
    <property type="molecule type" value="Genomic_DNA"/>
</dbReference>
<sequence length="164" mass="17441">MNDPTYEFSTDPARIDPARVHELIADTYWGTGRSREVMDAAIAGSRPYGVYRSDTGEEVAFARVVTDGVTFAWLADVVVDPAVRGQGVGKLLVAGVVAELEPLGLRRTLLATADASGLYEQFGWVPVDPQYSWMERPRRGAGTSAGTPTTTPVSTAASPSGAHS</sequence>
<dbReference type="Gene3D" id="3.40.630.30">
    <property type="match status" value="1"/>
</dbReference>
<reference evidence="4" key="1">
    <citation type="journal article" date="2019" name="Int. J. Syst. Evol. Microbiol.">
        <title>The Global Catalogue of Microorganisms (GCM) 10K type strain sequencing project: providing services to taxonomists for standard genome sequencing and annotation.</title>
        <authorList>
            <consortium name="The Broad Institute Genomics Platform"/>
            <consortium name="The Broad Institute Genome Sequencing Center for Infectious Disease"/>
            <person name="Wu L."/>
            <person name="Ma J."/>
        </authorList>
    </citation>
    <scope>NUCLEOTIDE SEQUENCE [LARGE SCALE GENOMIC DNA]</scope>
    <source>
        <strain evidence="4">CCUG 42722</strain>
    </source>
</reference>
<comment type="caution">
    <text evidence="3">The sequence shown here is derived from an EMBL/GenBank/DDBJ whole genome shotgun (WGS) entry which is preliminary data.</text>
</comment>
<keyword evidence="3" id="KW-0808">Transferase</keyword>
<keyword evidence="3" id="KW-0012">Acyltransferase</keyword>
<gene>
    <name evidence="3" type="ORF">ACFO6V_06905</name>
</gene>
<dbReference type="CDD" id="cd04301">
    <property type="entry name" value="NAT_SF"/>
    <property type="match status" value="1"/>
</dbReference>
<evidence type="ECO:0000256" key="1">
    <source>
        <dbReference type="SAM" id="MobiDB-lite"/>
    </source>
</evidence>
<dbReference type="InterPro" id="IPR053144">
    <property type="entry name" value="Acetyltransferase_Butenolide"/>
</dbReference>
<feature type="compositionally biased region" description="Low complexity" evidence="1">
    <location>
        <begin position="140"/>
        <end position="164"/>
    </location>
</feature>
<dbReference type="PROSITE" id="PS51186">
    <property type="entry name" value="GNAT"/>
    <property type="match status" value="1"/>
</dbReference>
<dbReference type="InterPro" id="IPR016181">
    <property type="entry name" value="Acyl_CoA_acyltransferase"/>
</dbReference>
<dbReference type="InterPro" id="IPR000182">
    <property type="entry name" value="GNAT_dom"/>
</dbReference>
<accession>A0ABV9HCE5</accession>
<dbReference type="EC" id="2.3.-.-" evidence="3"/>
<organism evidence="3 4">
    <name type="scientific">Promicromonospora alba</name>
    <dbReference type="NCBI Taxonomy" id="1616110"/>
    <lineage>
        <taxon>Bacteria</taxon>
        <taxon>Bacillati</taxon>
        <taxon>Actinomycetota</taxon>
        <taxon>Actinomycetes</taxon>
        <taxon>Micrococcales</taxon>
        <taxon>Promicromonosporaceae</taxon>
        <taxon>Promicromonospora</taxon>
    </lineage>
</organism>
<dbReference type="PANTHER" id="PTHR43233">
    <property type="entry name" value="FAMILY N-ACETYLTRANSFERASE, PUTATIVE (AFU_ORTHOLOGUE AFUA_6G03350)-RELATED"/>
    <property type="match status" value="1"/>
</dbReference>
<dbReference type="Proteomes" id="UP001596011">
    <property type="component" value="Unassembled WGS sequence"/>
</dbReference>
<evidence type="ECO:0000313" key="4">
    <source>
        <dbReference type="Proteomes" id="UP001596011"/>
    </source>
</evidence>